<evidence type="ECO:0000313" key="2">
    <source>
        <dbReference type="EMBL" id="GGB65525.1"/>
    </source>
</evidence>
<accession>A0ABQ1JCL6</accession>
<evidence type="ECO:0000313" key="3">
    <source>
        <dbReference type="Proteomes" id="UP000614261"/>
    </source>
</evidence>
<evidence type="ECO:0008006" key="4">
    <source>
        <dbReference type="Google" id="ProtNLM"/>
    </source>
</evidence>
<keyword evidence="1" id="KW-0732">Signal</keyword>
<keyword evidence="3" id="KW-1185">Reference proteome</keyword>
<protein>
    <recommendedName>
        <fullName evidence="4">DUF3034 domain-containing protein</fullName>
    </recommendedName>
</protein>
<dbReference type="Pfam" id="PF11231">
    <property type="entry name" value="DUF3034"/>
    <property type="match status" value="1"/>
</dbReference>
<name>A0ABQ1JCL6_9SPHN</name>
<dbReference type="RefSeq" id="WP_188514340.1">
    <property type="nucleotide sequence ID" value="NZ_BMGD01000003.1"/>
</dbReference>
<feature type="chain" id="PRO_5045393841" description="DUF3034 domain-containing protein" evidence="1">
    <location>
        <begin position="25"/>
        <end position="298"/>
    </location>
</feature>
<gene>
    <name evidence="2" type="ORF">GCM10010833_20910</name>
</gene>
<dbReference type="EMBL" id="BMGD01000003">
    <property type="protein sequence ID" value="GGB65525.1"/>
    <property type="molecule type" value="Genomic_DNA"/>
</dbReference>
<organism evidence="2 3">
    <name type="scientific">Blastomonas aquatica</name>
    <dbReference type="NCBI Taxonomy" id="1510276"/>
    <lineage>
        <taxon>Bacteria</taxon>
        <taxon>Pseudomonadati</taxon>
        <taxon>Pseudomonadota</taxon>
        <taxon>Alphaproteobacteria</taxon>
        <taxon>Sphingomonadales</taxon>
        <taxon>Sphingomonadaceae</taxon>
        <taxon>Blastomonas</taxon>
    </lineage>
</organism>
<dbReference type="Proteomes" id="UP000614261">
    <property type="component" value="Unassembled WGS sequence"/>
</dbReference>
<reference evidence="3" key="1">
    <citation type="journal article" date="2019" name="Int. J. Syst. Evol. Microbiol.">
        <title>The Global Catalogue of Microorganisms (GCM) 10K type strain sequencing project: providing services to taxonomists for standard genome sequencing and annotation.</title>
        <authorList>
            <consortium name="The Broad Institute Genomics Platform"/>
            <consortium name="The Broad Institute Genome Sequencing Center for Infectious Disease"/>
            <person name="Wu L."/>
            <person name="Ma J."/>
        </authorList>
    </citation>
    <scope>NUCLEOTIDE SEQUENCE [LARGE SCALE GENOMIC DNA]</scope>
    <source>
        <strain evidence="3">CGMCC 1.12851</strain>
    </source>
</reference>
<feature type="signal peptide" evidence="1">
    <location>
        <begin position="1"/>
        <end position="24"/>
    </location>
</feature>
<sequence length="298" mass="31173">MKDLSVLRVAACLFSLSASTLVSANLPAQAQDLRNGGKLLLTNGVSTIEGSGGGGLATWSTIAGNATQEGIGGSVHGTVIELPDYNWTSFGVSVGFFDRLELSYARQNLDTIDIGTALGLGRGYTLNQNVFGAKLKLAGDVVYGDPLLPQIAIGVQHKRSSDAAVVAAVGGASPNGTDFYISATKLFLSQSVLANATVRFTKANQTGLLGFGSATDSNHKPQFEGSLAYQLSRRFVVGGEYRTKPNNLGIAREDDWVDLFAAYALTRNVTVTAAYVDLGSIATADNQRGALLSLQAAF</sequence>
<evidence type="ECO:0000256" key="1">
    <source>
        <dbReference type="SAM" id="SignalP"/>
    </source>
</evidence>
<comment type="caution">
    <text evidence="2">The sequence shown here is derived from an EMBL/GenBank/DDBJ whole genome shotgun (WGS) entry which is preliminary data.</text>
</comment>
<dbReference type="InterPro" id="IPR021393">
    <property type="entry name" value="DUF3034"/>
</dbReference>
<proteinExistence type="predicted"/>